<proteinExistence type="predicted"/>
<protein>
    <recommendedName>
        <fullName evidence="1">LicD/FKTN/FKRP nucleotidyltransferase domain-containing protein</fullName>
    </recommendedName>
</protein>
<keyword evidence="3" id="KW-1185">Reference proteome</keyword>
<dbReference type="PANTHER" id="PTHR43404:SF2">
    <property type="entry name" value="LIPOPOLYSACCHARIDE CHOLINEPHOSPHOTRANSFERASE LICD"/>
    <property type="match status" value="1"/>
</dbReference>
<dbReference type="AlphaFoldDB" id="A0A3Q8CBX9"/>
<evidence type="ECO:0000259" key="1">
    <source>
        <dbReference type="Pfam" id="PF04991"/>
    </source>
</evidence>
<dbReference type="InterPro" id="IPR052942">
    <property type="entry name" value="LPS_cholinephosphotransferase"/>
</dbReference>
<gene>
    <name evidence="2" type="ORF">BSQ50_04700</name>
</gene>
<dbReference type="EMBL" id="CP018180">
    <property type="protein sequence ID" value="AUJ31918.1"/>
    <property type="molecule type" value="Genomic_DNA"/>
</dbReference>
<name>A0A3Q8CBX9_9LACO</name>
<dbReference type="RefSeq" id="WP_148126567.1">
    <property type="nucleotide sequence ID" value="NZ_CP018180.1"/>
</dbReference>
<dbReference type="Proteomes" id="UP000324497">
    <property type="component" value="Chromosome"/>
</dbReference>
<dbReference type="KEGG" id="lng:BSQ50_04700"/>
<organism evidence="2 3">
    <name type="scientific">Liquorilactobacillus nagelii</name>
    <dbReference type="NCBI Taxonomy" id="82688"/>
    <lineage>
        <taxon>Bacteria</taxon>
        <taxon>Bacillati</taxon>
        <taxon>Bacillota</taxon>
        <taxon>Bacilli</taxon>
        <taxon>Lactobacillales</taxon>
        <taxon>Lactobacillaceae</taxon>
        <taxon>Liquorilactobacillus</taxon>
    </lineage>
</organism>
<dbReference type="PANTHER" id="PTHR43404">
    <property type="entry name" value="LIPOPOLYSACCHARIDE CHOLINEPHOSPHOTRANSFERASE LICD"/>
    <property type="match status" value="1"/>
</dbReference>
<feature type="domain" description="LicD/FKTN/FKRP nucleotidyltransferase" evidence="1">
    <location>
        <begin position="25"/>
        <end position="251"/>
    </location>
</feature>
<evidence type="ECO:0000313" key="2">
    <source>
        <dbReference type="EMBL" id="AUJ31918.1"/>
    </source>
</evidence>
<sequence>MNNELRKLQLIDIEILRNVVAILDKNNLQYYMIAGTLLGAVRHHGFIPWDDDIDIAMPREDYEQFLAKNSNELPNNLHVKNFRNDSNFKYYITRIVDDRYKVIELRNRNSKESITNISIDIFPIDGVPNNKIKRNIYYLHVLFYRALISLIQKDNIDRMRKRNFLEKLLILLGTHIPLNKVLDAHKIQYKIDKLLKKQNDDSIYAGSIMGAYRVKEIVPREYFGEGRLYEFEGHMFRGPSDYDAYLKHMYGDYMKLPSREQRESKKHFEVMS</sequence>
<dbReference type="GO" id="GO:0009100">
    <property type="term" value="P:glycoprotein metabolic process"/>
    <property type="evidence" value="ECO:0007669"/>
    <property type="project" value="UniProtKB-ARBA"/>
</dbReference>
<reference evidence="2 3" key="1">
    <citation type="submission" date="2016-11" db="EMBL/GenBank/DDBJ databases">
        <title>Interaction between Lactobacillus species and yeast in water kefir.</title>
        <authorList>
            <person name="Behr J."/>
            <person name="Xu D."/>
            <person name="Vogel R.F."/>
        </authorList>
    </citation>
    <scope>NUCLEOTIDE SEQUENCE [LARGE SCALE GENOMIC DNA]</scope>
    <source>
        <strain evidence="2 3">TMW 1.1827</strain>
    </source>
</reference>
<dbReference type="InterPro" id="IPR007074">
    <property type="entry name" value="LicD/FKTN/FKRP_NTP_transf"/>
</dbReference>
<dbReference type="Pfam" id="PF04991">
    <property type="entry name" value="LicD"/>
    <property type="match status" value="1"/>
</dbReference>
<accession>A0A3Q8CBX9</accession>
<evidence type="ECO:0000313" key="3">
    <source>
        <dbReference type="Proteomes" id="UP000324497"/>
    </source>
</evidence>